<dbReference type="PROSITE" id="PS00061">
    <property type="entry name" value="ADH_SHORT"/>
    <property type="match status" value="1"/>
</dbReference>
<dbReference type="SUPFAM" id="SSF51735">
    <property type="entry name" value="NAD(P)-binding Rossmann-fold domains"/>
    <property type="match status" value="1"/>
</dbReference>
<evidence type="ECO:0000256" key="3">
    <source>
        <dbReference type="ARBA" id="ARBA00023002"/>
    </source>
</evidence>
<gene>
    <name evidence="4" type="ORF">INT44_004786</name>
</gene>
<dbReference type="PANTHER" id="PTHR43639:SF1">
    <property type="entry name" value="SHORT-CHAIN DEHYDROGENASE_REDUCTASE FAMILY PROTEIN"/>
    <property type="match status" value="1"/>
</dbReference>
<evidence type="ECO:0000313" key="5">
    <source>
        <dbReference type="Proteomes" id="UP000612746"/>
    </source>
</evidence>
<protein>
    <submittedName>
        <fullName evidence="4">Uncharacterized protein</fullName>
    </submittedName>
</protein>
<proteinExistence type="inferred from homology"/>
<dbReference type="FunFam" id="3.40.50.720:FF:000374">
    <property type="entry name" value="3-oxoacyl-(Acyl-carrier-protein) reductase"/>
    <property type="match status" value="1"/>
</dbReference>
<organism evidence="4 5">
    <name type="scientific">Umbelopsis vinacea</name>
    <dbReference type="NCBI Taxonomy" id="44442"/>
    <lineage>
        <taxon>Eukaryota</taxon>
        <taxon>Fungi</taxon>
        <taxon>Fungi incertae sedis</taxon>
        <taxon>Mucoromycota</taxon>
        <taxon>Mucoromycotina</taxon>
        <taxon>Umbelopsidomycetes</taxon>
        <taxon>Umbelopsidales</taxon>
        <taxon>Umbelopsidaceae</taxon>
        <taxon>Umbelopsis</taxon>
    </lineage>
</organism>
<dbReference type="PRINTS" id="PR00081">
    <property type="entry name" value="GDHRDH"/>
</dbReference>
<dbReference type="GO" id="GO:0016491">
    <property type="term" value="F:oxidoreductase activity"/>
    <property type="evidence" value="ECO:0007669"/>
    <property type="project" value="UniProtKB-KW"/>
</dbReference>
<evidence type="ECO:0000256" key="2">
    <source>
        <dbReference type="ARBA" id="ARBA00022857"/>
    </source>
</evidence>
<dbReference type="AlphaFoldDB" id="A0A8H7UIH2"/>
<accession>A0A8H7UIH2</accession>
<dbReference type="Pfam" id="PF13561">
    <property type="entry name" value="adh_short_C2"/>
    <property type="match status" value="1"/>
</dbReference>
<comment type="caution">
    <text evidence="4">The sequence shown here is derived from an EMBL/GenBank/DDBJ whole genome shotgun (WGS) entry which is preliminary data.</text>
</comment>
<dbReference type="PANTHER" id="PTHR43639">
    <property type="entry name" value="OXIDOREDUCTASE, SHORT-CHAIN DEHYDROGENASE/REDUCTASE FAMILY (AFU_ORTHOLOGUE AFUA_5G02870)"/>
    <property type="match status" value="1"/>
</dbReference>
<dbReference type="Proteomes" id="UP000612746">
    <property type="component" value="Unassembled WGS sequence"/>
</dbReference>
<name>A0A8H7UIH2_9FUNG</name>
<keyword evidence="5" id="KW-1185">Reference proteome</keyword>
<dbReference type="InterPro" id="IPR002347">
    <property type="entry name" value="SDR_fam"/>
</dbReference>
<dbReference type="InterPro" id="IPR020904">
    <property type="entry name" value="Sc_DH/Rdtase_CS"/>
</dbReference>
<dbReference type="PRINTS" id="PR00080">
    <property type="entry name" value="SDRFAMILY"/>
</dbReference>
<keyword evidence="2" id="KW-0521">NADP</keyword>
<dbReference type="EMBL" id="JAEPRA010000003">
    <property type="protein sequence ID" value="KAG2187116.1"/>
    <property type="molecule type" value="Genomic_DNA"/>
</dbReference>
<comment type="similarity">
    <text evidence="1">Belongs to the short-chain dehydrogenases/reductases (SDR) family.</text>
</comment>
<evidence type="ECO:0000256" key="1">
    <source>
        <dbReference type="ARBA" id="ARBA00006484"/>
    </source>
</evidence>
<dbReference type="OrthoDB" id="1393670at2759"/>
<dbReference type="InterPro" id="IPR036291">
    <property type="entry name" value="NAD(P)-bd_dom_sf"/>
</dbReference>
<dbReference type="Gene3D" id="3.40.50.720">
    <property type="entry name" value="NAD(P)-binding Rossmann-like Domain"/>
    <property type="match status" value="1"/>
</dbReference>
<keyword evidence="3" id="KW-0560">Oxidoreductase</keyword>
<reference evidence="4" key="1">
    <citation type="submission" date="2020-12" db="EMBL/GenBank/DDBJ databases">
        <title>Metabolic potential, ecology and presence of endohyphal bacteria is reflected in genomic diversity of Mucoromycotina.</title>
        <authorList>
            <person name="Muszewska A."/>
            <person name="Okrasinska A."/>
            <person name="Steczkiewicz K."/>
            <person name="Drgas O."/>
            <person name="Orlowska M."/>
            <person name="Perlinska-Lenart U."/>
            <person name="Aleksandrzak-Piekarczyk T."/>
            <person name="Szatraj K."/>
            <person name="Zielenkiewicz U."/>
            <person name="Pilsyk S."/>
            <person name="Malc E."/>
            <person name="Mieczkowski P."/>
            <person name="Kruszewska J.S."/>
            <person name="Biernat P."/>
            <person name="Pawlowska J."/>
        </authorList>
    </citation>
    <scope>NUCLEOTIDE SEQUENCE</scope>
    <source>
        <strain evidence="4">WA0000051536</strain>
    </source>
</reference>
<evidence type="ECO:0000313" key="4">
    <source>
        <dbReference type="EMBL" id="KAG2187116.1"/>
    </source>
</evidence>
<sequence length="252" mass="26459">MQARPLEGKVAIVTGGTRGIGEAIVNALSDQGASIVVNYTSSEDRAEAIVKRIEADGGKAISVQADIGNVNAAKKIVKATVEAFGKIDIVVNNAAIGIFQVLEEIQVEDFVAMFNVNVQGPILLVKESSPYLQEYGRIINISSVAARNGFHGAAVYAGTKGALESISRVWATEFGGKNITSNCVNPGPVATDAVLQQPPEYVEAFKQVTQNAAIKRFATPKEIADVVAFLAGPGSQWITGDVLNANGGLIFT</sequence>